<protein>
    <submittedName>
        <fullName evidence="3">Dehydratase</fullName>
    </submittedName>
</protein>
<dbReference type="AlphaFoldDB" id="C6G231"/>
<proteinExistence type="predicted"/>
<dbReference type="Pfam" id="PF04738">
    <property type="entry name" value="Lant_dehydr_N"/>
    <property type="match status" value="2"/>
</dbReference>
<sequence length="870" mass="93393">MPFGANKANGAHVMAVIEREESDGPPVAVRTCGVAAAELESLRWDESYALVTRLLAETARVAADGRRLAVALGDVIGGLGPSGSRPVLVGLRRALHTGRLPSGREWGPEAGAALPYGLRGEVEEWVRRARECAGLRARLPEVVARESLEKEERLRAAAADPAFRRGLALAGGELAVDLETWLADPARRPKPQKLLRLAKYLVRAAVKTSPYSTFTSTGRAVWGGGERHVERVVPVLELDGVQTFSDDRVRVNPSVTVAGGTAEFIGPPPGEALVSIGVTEAVAACLRVAEGGEWVPRGRFAEALGAEPAAVTKFLDKLLAVGLLEARPDGDPPPHLLDGIRRTERATDPSTFRHELGRLIAAARAAARATAPGADTAKNAAPAGRATRGDGGADAERATRGDSDADDGRATRGDGGADDRGAARGDGGVGRAVVHEVAVCVEPVARLDPARWRGGLADLDVVRRWLAVFDAKHPMRLAVAAYLTTRYGPDPAVPFLTLHRHIQRELAGTGAAGRELRAFLGSSAAWTQPLGTSALPRIRELERLRAEARSLALDAEDPDGTCRVTPGQLAAQLESWPSWIAIPASSACYVQAVAGTLVLNVVHGGHGRALRRLDHLLERAGGHPEPPRIEDPDGAVYAEFSGDLGSTLNARPPSTRYEIDYPHSPGTRPPDLRLPLTDLHVTLCPDSGLPELRSKRLGRRVVPLHLGLAAEFRLPPAARFIERVFGPGYLLHPSSPPLVRMGRVPSEVTRYPRVEAGRVVVQRRRWLAPAATLPVRAKGEGDAAYLTRLIAWADEYGVPHRSFVRAWPEQTGDKGQDKARKPLFLDLANLFLVKNFERQIRGCAFALFEEALPDPGPERVTEYLIEVGGR</sequence>
<reference evidence="3" key="1">
    <citation type="journal article" date="2009" name="J. Am. Chem. Soc.">
        <title>Ribosomally synthesized thiopeptide antibiotics targeting elongation factor Tu.</title>
        <authorList>
            <person name="Morris R.P."/>
            <person name="Leeds J.A."/>
            <person name="Naegeli H.U."/>
            <person name="Oberer L."/>
            <person name="Memmert K."/>
            <person name="Weber E."/>
            <person name="LaMarche M.J."/>
            <person name="Parker C.N."/>
            <person name="Burrer N."/>
            <person name="Esterow S."/>
            <person name="Hein A.E."/>
            <person name="Schmitt E.K."/>
            <person name="Krastel P."/>
        </authorList>
    </citation>
    <scope>NUCLEOTIDE SEQUENCE</scope>
    <source>
        <strain evidence="3">Bp3714-39</strain>
    </source>
</reference>
<accession>C6G231</accession>
<name>C6G231_9ACTN</name>
<feature type="compositionally biased region" description="Basic and acidic residues" evidence="1">
    <location>
        <begin position="394"/>
        <end position="423"/>
    </location>
</feature>
<evidence type="ECO:0000259" key="2">
    <source>
        <dbReference type="Pfam" id="PF04738"/>
    </source>
</evidence>
<feature type="domain" description="Lantibiotic dehydratase N-terminal" evidence="2">
    <location>
        <begin position="159"/>
        <end position="450"/>
    </location>
</feature>
<dbReference type="InterPro" id="IPR006827">
    <property type="entry name" value="Lant_deHydtase_N"/>
</dbReference>
<evidence type="ECO:0000313" key="3">
    <source>
        <dbReference type="EMBL" id="ACS83782.1"/>
    </source>
</evidence>
<feature type="region of interest" description="Disordered" evidence="1">
    <location>
        <begin position="327"/>
        <end position="349"/>
    </location>
</feature>
<evidence type="ECO:0000256" key="1">
    <source>
        <dbReference type="SAM" id="MobiDB-lite"/>
    </source>
</evidence>
<feature type="compositionally biased region" description="Low complexity" evidence="1">
    <location>
        <begin position="370"/>
        <end position="386"/>
    </location>
</feature>
<feature type="region of interest" description="Disordered" evidence="1">
    <location>
        <begin position="370"/>
        <end position="427"/>
    </location>
</feature>
<gene>
    <name evidence="3" type="primary">tpdB</name>
</gene>
<dbReference type="EMBL" id="FJ461360">
    <property type="protein sequence ID" value="ACS83782.1"/>
    <property type="molecule type" value="Genomic_DNA"/>
</dbReference>
<organism evidence="3">
    <name type="scientific">Nonomuraea sp. Bp3714-39</name>
    <dbReference type="NCBI Taxonomy" id="653921"/>
    <lineage>
        <taxon>Bacteria</taxon>
        <taxon>Bacillati</taxon>
        <taxon>Actinomycetota</taxon>
        <taxon>Actinomycetes</taxon>
        <taxon>Streptosporangiales</taxon>
        <taxon>Streptosporangiaceae</taxon>
        <taxon>Nonomuraea</taxon>
    </lineage>
</organism>
<feature type="domain" description="Lantibiotic dehydratase N-terminal" evidence="2">
    <location>
        <begin position="648"/>
        <end position="803"/>
    </location>
</feature>